<feature type="signal peptide" evidence="2">
    <location>
        <begin position="1"/>
        <end position="26"/>
    </location>
</feature>
<dbReference type="AlphaFoldDB" id="A0AA39J679"/>
<evidence type="ECO:0000313" key="3">
    <source>
        <dbReference type="EMBL" id="KAK0436900.1"/>
    </source>
</evidence>
<reference evidence="3" key="1">
    <citation type="submission" date="2023-06" db="EMBL/GenBank/DDBJ databases">
        <authorList>
            <consortium name="Lawrence Berkeley National Laboratory"/>
            <person name="Ahrendt S."/>
            <person name="Sahu N."/>
            <person name="Indic B."/>
            <person name="Wong-Bajracharya J."/>
            <person name="Merenyi Z."/>
            <person name="Ke H.-M."/>
            <person name="Monk M."/>
            <person name="Kocsube S."/>
            <person name="Drula E."/>
            <person name="Lipzen A."/>
            <person name="Balint B."/>
            <person name="Henrissat B."/>
            <person name="Andreopoulos B."/>
            <person name="Martin F.M."/>
            <person name="Harder C.B."/>
            <person name="Rigling D."/>
            <person name="Ford K.L."/>
            <person name="Foster G.D."/>
            <person name="Pangilinan J."/>
            <person name="Papanicolaou A."/>
            <person name="Barry K."/>
            <person name="LaButti K."/>
            <person name="Viragh M."/>
            <person name="Koriabine M."/>
            <person name="Yan M."/>
            <person name="Riley R."/>
            <person name="Champramary S."/>
            <person name="Plett K.L."/>
            <person name="Tsai I.J."/>
            <person name="Slot J."/>
            <person name="Sipos G."/>
            <person name="Plett J."/>
            <person name="Nagy L.G."/>
            <person name="Grigoriev I.V."/>
        </authorList>
    </citation>
    <scope>NUCLEOTIDE SEQUENCE</scope>
    <source>
        <strain evidence="3">FPL87.14</strain>
    </source>
</reference>
<name>A0AA39J679_9AGAR</name>
<evidence type="ECO:0000313" key="4">
    <source>
        <dbReference type="Proteomes" id="UP001175226"/>
    </source>
</evidence>
<feature type="transmembrane region" description="Helical" evidence="1">
    <location>
        <begin position="88"/>
        <end position="108"/>
    </location>
</feature>
<feature type="transmembrane region" description="Helical" evidence="1">
    <location>
        <begin position="309"/>
        <end position="331"/>
    </location>
</feature>
<protein>
    <recommendedName>
        <fullName evidence="5">Wax synthase domain-containing protein</fullName>
    </recommendedName>
</protein>
<accession>A0AA39J679</accession>
<evidence type="ECO:0000256" key="1">
    <source>
        <dbReference type="SAM" id="Phobius"/>
    </source>
</evidence>
<organism evidence="3 4">
    <name type="scientific">Armillaria borealis</name>
    <dbReference type="NCBI Taxonomy" id="47425"/>
    <lineage>
        <taxon>Eukaryota</taxon>
        <taxon>Fungi</taxon>
        <taxon>Dikarya</taxon>
        <taxon>Basidiomycota</taxon>
        <taxon>Agaricomycotina</taxon>
        <taxon>Agaricomycetes</taxon>
        <taxon>Agaricomycetidae</taxon>
        <taxon>Agaricales</taxon>
        <taxon>Marasmiineae</taxon>
        <taxon>Physalacriaceae</taxon>
        <taxon>Armillaria</taxon>
    </lineage>
</organism>
<dbReference type="EMBL" id="JAUEPT010000052">
    <property type="protein sequence ID" value="KAK0436900.1"/>
    <property type="molecule type" value="Genomic_DNA"/>
</dbReference>
<keyword evidence="2" id="KW-0732">Signal</keyword>
<gene>
    <name evidence="3" type="ORF">EV421DRAFT_1094226</name>
</gene>
<feature type="transmembrane region" description="Helical" evidence="1">
    <location>
        <begin position="48"/>
        <end position="67"/>
    </location>
</feature>
<comment type="caution">
    <text evidence="3">The sequence shown here is derived from an EMBL/GenBank/DDBJ whole genome shotgun (WGS) entry which is preliminary data.</text>
</comment>
<feature type="transmembrane region" description="Helical" evidence="1">
    <location>
        <begin position="206"/>
        <end position="225"/>
    </location>
</feature>
<keyword evidence="1" id="KW-0472">Membrane</keyword>
<evidence type="ECO:0000256" key="2">
    <source>
        <dbReference type="SAM" id="SignalP"/>
    </source>
</evidence>
<proteinExistence type="predicted"/>
<evidence type="ECO:0008006" key="5">
    <source>
        <dbReference type="Google" id="ProtNLM"/>
    </source>
</evidence>
<feature type="transmembrane region" description="Helical" evidence="1">
    <location>
        <begin position="343"/>
        <end position="365"/>
    </location>
</feature>
<dbReference type="Proteomes" id="UP001175226">
    <property type="component" value="Unassembled WGS sequence"/>
</dbReference>
<dbReference type="PANTHER" id="PTHR35043">
    <property type="entry name" value="TRANSCRIPTION FACTOR DOMAIN-CONTAINING PROTEIN"/>
    <property type="match status" value="1"/>
</dbReference>
<sequence>MPRYLFPKGNVLLSLLSILIYGSCLPCSSTQTQSEQPNDSQRTVFNILWSSLATIFACVWVAIHPNVPGPKLMEQGWFFTSVLRRTELMIVTVFAPEVITIWAFRQIFVARSIYNLLPKSSPKTLTLSHGFLVSMGAFVYSDGCPITRRNLEDDPTLLLQLTEIPKKDIDDRNKGDGLSKGLAMLQATWFVIHCIARLVNNLPVTIIETVAIGYAVFTVINYAVWWHKPLGITVPFRANVASPDTTDTTPPQSPPGLIPRKLGTEYLLDWVDFHLSSTFFGGDVTDDFAPSKEEGVPRLWSGHKNNTTLFYVVTSGALFGTIFGAIHCAAWSSHFPTSIEKNLWRASSLYIALIPAPVIILTFAAEKLADHFGLDVPGQDNFWFGHGYRLLWMLIYSVYIVARAFLLLEPFLAMRSIPLGAYEDISWTDFLPHV</sequence>
<keyword evidence="4" id="KW-1185">Reference proteome</keyword>
<dbReference type="PANTHER" id="PTHR35043:SF7">
    <property type="entry name" value="TRANSCRIPTION FACTOR DOMAIN-CONTAINING PROTEIN"/>
    <property type="match status" value="1"/>
</dbReference>
<feature type="chain" id="PRO_5041211992" description="Wax synthase domain-containing protein" evidence="2">
    <location>
        <begin position="27"/>
        <end position="434"/>
    </location>
</feature>
<feature type="transmembrane region" description="Helical" evidence="1">
    <location>
        <begin position="390"/>
        <end position="408"/>
    </location>
</feature>
<keyword evidence="1" id="KW-1133">Transmembrane helix</keyword>
<keyword evidence="1" id="KW-0812">Transmembrane</keyword>